<dbReference type="Proteomes" id="UP000745663">
    <property type="component" value="Unassembled WGS sequence"/>
</dbReference>
<evidence type="ECO:0000313" key="1">
    <source>
        <dbReference type="EMBL" id="MBM5458835.1"/>
    </source>
</evidence>
<comment type="caution">
    <text evidence="1">The sequence shown here is derived from an EMBL/GenBank/DDBJ whole genome shotgun (WGS) entry which is preliminary data.</text>
</comment>
<protein>
    <submittedName>
        <fullName evidence="1">Uncharacterized protein</fullName>
    </submittedName>
</protein>
<proteinExistence type="predicted"/>
<keyword evidence="2" id="KW-1185">Reference proteome</keyword>
<organism evidence="1 2">
    <name type="scientific">Pseudomonas arcuscaelestis</name>
    <dbReference type="NCBI Taxonomy" id="2710591"/>
    <lineage>
        <taxon>Bacteria</taxon>
        <taxon>Pseudomonadati</taxon>
        <taxon>Pseudomonadota</taxon>
        <taxon>Gammaproteobacteria</taxon>
        <taxon>Pseudomonadales</taxon>
        <taxon>Pseudomonadaceae</taxon>
        <taxon>Pseudomonas</taxon>
    </lineage>
</organism>
<evidence type="ECO:0000313" key="2">
    <source>
        <dbReference type="Proteomes" id="UP000745663"/>
    </source>
</evidence>
<reference evidence="1 2" key="1">
    <citation type="submission" date="2020-08" db="EMBL/GenBank/DDBJ databases">
        <title>Description of novel Pseudomonas species.</title>
        <authorList>
            <person name="Duman M."/>
            <person name="Mulet M."/>
            <person name="Altun S."/>
            <person name="Saticioglu I.B."/>
            <person name="Lalucat J."/>
            <person name="Garcia-Valdes E."/>
        </authorList>
    </citation>
    <scope>NUCLEOTIDE SEQUENCE [LARGE SCALE GENOMIC DNA]</scope>
    <source>
        <strain evidence="1 2">P66</strain>
    </source>
</reference>
<sequence length="131" mass="14334">MTNDKEMVDRLGDCGYEDGDWRCREGGYLWYAGDGEGFDPTDCSYLCPHCRTHDYLEAAKDEAESCSHYSNNGSSGTGLDIWKAAESKAVEANRPEAIKALVMLGPVSALEGDDSSEGYSVVMCNTQQMKP</sequence>
<name>A0ABS2BYX8_9PSED</name>
<dbReference type="RefSeq" id="WP_203584756.1">
    <property type="nucleotide sequence ID" value="NZ_JACOPV010000008.1"/>
</dbReference>
<dbReference type="EMBL" id="JACOPV010000008">
    <property type="protein sequence ID" value="MBM5458835.1"/>
    <property type="molecule type" value="Genomic_DNA"/>
</dbReference>
<accession>A0ABS2BYX8</accession>
<gene>
    <name evidence="1" type="ORF">H8F21_14800</name>
</gene>